<dbReference type="SUPFAM" id="SSF57845">
    <property type="entry name" value="B-box zinc-binding domain"/>
    <property type="match status" value="1"/>
</dbReference>
<reference evidence="2 3" key="1">
    <citation type="submission" date="2014-09" db="EMBL/GenBank/DDBJ databases">
        <authorList>
            <person name="Ellenberger Sabrina"/>
        </authorList>
    </citation>
    <scope>NUCLEOTIDE SEQUENCE [LARGE SCALE GENOMIC DNA]</scope>
    <source>
        <strain evidence="2 3">CBS 412.66</strain>
    </source>
</reference>
<organism evidence="2 3">
    <name type="scientific">Parasitella parasitica</name>
    <dbReference type="NCBI Taxonomy" id="35722"/>
    <lineage>
        <taxon>Eukaryota</taxon>
        <taxon>Fungi</taxon>
        <taxon>Fungi incertae sedis</taxon>
        <taxon>Mucoromycota</taxon>
        <taxon>Mucoromycotina</taxon>
        <taxon>Mucoromycetes</taxon>
        <taxon>Mucorales</taxon>
        <taxon>Mucorineae</taxon>
        <taxon>Mucoraceae</taxon>
        <taxon>Parasitella</taxon>
    </lineage>
</organism>
<dbReference type="PANTHER" id="PTHR46603">
    <property type="entry name" value="ABSCISSION/NOCUT CHECKPOINT REGULATOR"/>
    <property type="match status" value="1"/>
</dbReference>
<dbReference type="OrthoDB" id="5407799at2759"/>
<sequence>MSFNKKSNDDFINRVNNLLSKDGDSSCSREETDEELASRFNSVFSSQPIAAQQNYHIPDDAYGDEIDKEIEKMLQDSDEEEDAIDAYIYGVLDDKKDMVQEKMDGFQKAFLGGDEFVGTDESEELIKKLQQENALDAKYEQFARERDSDLEKRYHGLKKDAPSFSNAQNDENKPKGSAPKPLTTTDLHDEIDDWCCICNDDATIECLGCEDDNKYCKECFFHTHHSEFADYEATKHKSRPYRAKMW</sequence>
<keyword evidence="3" id="KW-1185">Reference proteome</keyword>
<dbReference type="Pfam" id="PF22586">
    <property type="entry name" value="ANCHR-like_BBOX"/>
    <property type="match status" value="1"/>
</dbReference>
<dbReference type="STRING" id="35722.A0A0B7NGM1"/>
<protein>
    <submittedName>
        <fullName evidence="2">Uncharacterized protein</fullName>
    </submittedName>
</protein>
<dbReference type="PANTHER" id="PTHR46603:SF1">
    <property type="entry name" value="ABSCISSION_NOCUT CHECKPOINT REGULATOR"/>
    <property type="match status" value="1"/>
</dbReference>
<evidence type="ECO:0000313" key="3">
    <source>
        <dbReference type="Proteomes" id="UP000054107"/>
    </source>
</evidence>
<dbReference type="EMBL" id="LN733219">
    <property type="protein sequence ID" value="CEP16562.1"/>
    <property type="molecule type" value="Genomic_DNA"/>
</dbReference>
<proteinExistence type="predicted"/>
<evidence type="ECO:0000256" key="1">
    <source>
        <dbReference type="SAM" id="MobiDB-lite"/>
    </source>
</evidence>
<dbReference type="AlphaFoldDB" id="A0A0B7NGM1"/>
<gene>
    <name evidence="2" type="primary">PARPA_10834.1 scaffold 41979</name>
</gene>
<feature type="region of interest" description="Disordered" evidence="1">
    <location>
        <begin position="159"/>
        <end position="185"/>
    </location>
</feature>
<accession>A0A0B7NGM1</accession>
<evidence type="ECO:0000313" key="2">
    <source>
        <dbReference type="EMBL" id="CEP16562.1"/>
    </source>
</evidence>
<name>A0A0B7NGM1_9FUNG</name>
<dbReference type="Proteomes" id="UP000054107">
    <property type="component" value="Unassembled WGS sequence"/>
</dbReference>